<comment type="function">
    <text evidence="9">Structural component of the gap junctions.</text>
</comment>
<dbReference type="Proteomes" id="UP000276133">
    <property type="component" value="Unassembled WGS sequence"/>
</dbReference>
<keyword evidence="2 9" id="KW-0813">Transport</keyword>
<dbReference type="PROSITE" id="PS51013">
    <property type="entry name" value="PANNEXIN"/>
    <property type="match status" value="1"/>
</dbReference>
<dbReference type="Pfam" id="PF00876">
    <property type="entry name" value="Innexin"/>
    <property type="match status" value="1"/>
</dbReference>
<organism evidence="10 11">
    <name type="scientific">Brachionus plicatilis</name>
    <name type="common">Marine rotifer</name>
    <name type="synonym">Brachionus muelleri</name>
    <dbReference type="NCBI Taxonomy" id="10195"/>
    <lineage>
        <taxon>Eukaryota</taxon>
        <taxon>Metazoa</taxon>
        <taxon>Spiralia</taxon>
        <taxon>Gnathifera</taxon>
        <taxon>Rotifera</taxon>
        <taxon>Eurotatoria</taxon>
        <taxon>Monogononta</taxon>
        <taxon>Pseudotrocha</taxon>
        <taxon>Ploima</taxon>
        <taxon>Brachionidae</taxon>
        <taxon>Brachionus</taxon>
    </lineage>
</organism>
<comment type="caution">
    <text evidence="10">The sequence shown here is derived from an EMBL/GenBank/DDBJ whole genome shotgun (WGS) entry which is preliminary data.</text>
</comment>
<evidence type="ECO:0000256" key="6">
    <source>
        <dbReference type="ARBA" id="ARBA00023065"/>
    </source>
</evidence>
<evidence type="ECO:0000256" key="9">
    <source>
        <dbReference type="RuleBase" id="RU010713"/>
    </source>
</evidence>
<keyword evidence="11" id="KW-1185">Reference proteome</keyword>
<dbReference type="GO" id="GO:0034220">
    <property type="term" value="P:monoatomic ion transmembrane transport"/>
    <property type="evidence" value="ECO:0007669"/>
    <property type="project" value="UniProtKB-KW"/>
</dbReference>
<proteinExistence type="inferred from homology"/>
<gene>
    <name evidence="9" type="primary">inx</name>
    <name evidence="10" type="ORF">BpHYR1_054609</name>
</gene>
<accession>A0A3M7QZI0</accession>
<dbReference type="AlphaFoldDB" id="A0A3M7QZI0"/>
<feature type="transmembrane region" description="Helical" evidence="9">
    <location>
        <begin position="184"/>
        <end position="204"/>
    </location>
</feature>
<evidence type="ECO:0000256" key="3">
    <source>
        <dbReference type="ARBA" id="ARBA00022475"/>
    </source>
</evidence>
<comment type="caution">
    <text evidence="9">Lacks conserved residue(s) required for the propagation of feature annotation.</text>
</comment>
<dbReference type="OrthoDB" id="10369538at2759"/>
<feature type="transmembrane region" description="Helical" evidence="9">
    <location>
        <begin position="266"/>
        <end position="287"/>
    </location>
</feature>
<keyword evidence="4 9" id="KW-0812">Transmembrane</keyword>
<keyword evidence="5 9" id="KW-1133">Transmembrane helix</keyword>
<evidence type="ECO:0000256" key="5">
    <source>
        <dbReference type="ARBA" id="ARBA00022989"/>
    </source>
</evidence>
<protein>
    <recommendedName>
        <fullName evidence="9">Innexin</fullName>
    </recommendedName>
</protein>
<comment type="similarity">
    <text evidence="9">Belongs to the pannexin family.</text>
</comment>
<evidence type="ECO:0000256" key="8">
    <source>
        <dbReference type="ARBA" id="ARBA00023303"/>
    </source>
</evidence>
<dbReference type="PANTHER" id="PTHR11893">
    <property type="entry name" value="INNEXIN"/>
    <property type="match status" value="1"/>
</dbReference>
<evidence type="ECO:0000256" key="4">
    <source>
        <dbReference type="ARBA" id="ARBA00022692"/>
    </source>
</evidence>
<dbReference type="PRINTS" id="PR01262">
    <property type="entry name" value="INNEXIN"/>
</dbReference>
<dbReference type="GO" id="GO:0005921">
    <property type="term" value="C:gap junction"/>
    <property type="evidence" value="ECO:0007669"/>
    <property type="project" value="UniProtKB-UniRule"/>
</dbReference>
<dbReference type="STRING" id="10195.A0A3M7QZI0"/>
<reference evidence="10 11" key="1">
    <citation type="journal article" date="2018" name="Sci. Rep.">
        <title>Genomic signatures of local adaptation to the degree of environmental predictability in rotifers.</title>
        <authorList>
            <person name="Franch-Gras L."/>
            <person name="Hahn C."/>
            <person name="Garcia-Roger E.M."/>
            <person name="Carmona M.J."/>
            <person name="Serra M."/>
            <person name="Gomez A."/>
        </authorList>
    </citation>
    <scope>NUCLEOTIDE SEQUENCE [LARGE SCALE GENOMIC DNA]</scope>
    <source>
        <strain evidence="10">HYR1</strain>
    </source>
</reference>
<sequence length="565" mass="67135">MDLLAISRRIPLLGFFGSSASDDDFADRLNYKYTVAILVVFAFIVTNKHFGHNQINCWVPALFTKNFEEYTNLVCWITNTYYIPFDKQIPENETERRQTELRYYQWDIVEASHDFKSVSKLEKNRKMMEYMIGTIDQYVDDPRRQRSNRHMNIISRIMALVCFMFGKFLGNYLIILYLFVKLLYILNCIGQLFLISILLGRNYYIYGASIFRDIIQGKGYADSEYFPRVTMCKFQVRELGLKNFSHEYNVQCVLPINLFNQQIFTFLWFWYLVLLIINTSALLIWIYRFIPVNQYNYAIRRIKLMRIRLVENSKLKRKGGKKVTYQQSFVSDEFERRESKFSIVHERDDEYLFDDEKNDERHLSPSHCEKPIFPNIPSNLGFDSKGSMKLKRRKKKIFSQSFDDNLSNVSTSNILEDFDSQMTASSFCVKNYKSFVYDYLEPDGMFMIRMIASNSGDFVCTQVLHNLWKLFLCKQHSLPQWMHLIEEYGQDSKNQKGAKRMEKTSKEPNLISKIFKENKNKNSNQPNKSRRVYQKQPIRENDEIFVKNLKPAIQTKRITSTRSKI</sequence>
<evidence type="ECO:0000256" key="1">
    <source>
        <dbReference type="ARBA" id="ARBA00004651"/>
    </source>
</evidence>
<dbReference type="PANTHER" id="PTHR11893:SF36">
    <property type="entry name" value="INNEXIN-5"/>
    <property type="match status" value="1"/>
</dbReference>
<evidence type="ECO:0000256" key="7">
    <source>
        <dbReference type="ARBA" id="ARBA00023136"/>
    </source>
</evidence>
<comment type="subcellular location">
    <subcellularLocation>
        <location evidence="1 9">Cell membrane</location>
        <topology evidence="1 9">Multi-pass membrane protein</topology>
    </subcellularLocation>
</comment>
<keyword evidence="8 9" id="KW-0407">Ion channel</keyword>
<keyword evidence="7 9" id="KW-0472">Membrane</keyword>
<name>A0A3M7QZI0_BRAPC</name>
<feature type="transmembrane region" description="Helical" evidence="9">
    <location>
        <begin position="153"/>
        <end position="178"/>
    </location>
</feature>
<evidence type="ECO:0000313" key="10">
    <source>
        <dbReference type="EMBL" id="RNA16385.1"/>
    </source>
</evidence>
<evidence type="ECO:0000313" key="11">
    <source>
        <dbReference type="Proteomes" id="UP000276133"/>
    </source>
</evidence>
<keyword evidence="6 9" id="KW-0406">Ion transport</keyword>
<dbReference type="EMBL" id="REGN01004715">
    <property type="protein sequence ID" value="RNA16385.1"/>
    <property type="molecule type" value="Genomic_DNA"/>
</dbReference>
<evidence type="ECO:0000256" key="2">
    <source>
        <dbReference type="ARBA" id="ARBA00022448"/>
    </source>
</evidence>
<dbReference type="InterPro" id="IPR000990">
    <property type="entry name" value="Innexin"/>
</dbReference>
<keyword evidence="3" id="KW-1003">Cell membrane</keyword>
<dbReference type="GO" id="GO:0005886">
    <property type="term" value="C:plasma membrane"/>
    <property type="evidence" value="ECO:0007669"/>
    <property type="project" value="UniProtKB-SubCell"/>
</dbReference>